<feature type="transmembrane region" description="Helical" evidence="2">
    <location>
        <begin position="287"/>
        <end position="310"/>
    </location>
</feature>
<feature type="region of interest" description="Disordered" evidence="1">
    <location>
        <begin position="206"/>
        <end position="227"/>
    </location>
</feature>
<reference evidence="3 4" key="1">
    <citation type="journal article" date="2021" name="Microb. Ecol.">
        <title>Candidatus Mesenet longicola: Novel Endosymbionts of Brontispa longissima that Induce Cytoplasmic Incompatibility.</title>
        <authorList>
            <person name="Takano S."/>
            <person name="Gotoh Y."/>
            <person name="Hayashi T."/>
        </authorList>
    </citation>
    <scope>NUCLEOTIDE SEQUENCE [LARGE SCALE GENOMIC DNA]</scope>
    <source>
        <strain evidence="3">L5</strain>
    </source>
</reference>
<keyword evidence="2" id="KW-0812">Transmembrane</keyword>
<keyword evidence="2" id="KW-1133">Transmembrane helix</keyword>
<keyword evidence="2" id="KW-0472">Membrane</keyword>
<gene>
    <name evidence="3" type="ORF">sL5_10200</name>
</gene>
<dbReference type="AlphaFoldDB" id="A0A8J3MQX8"/>
<proteinExistence type="predicted"/>
<protein>
    <submittedName>
        <fullName evidence="3">Uncharacterized protein</fullName>
    </submittedName>
</protein>
<evidence type="ECO:0000313" key="3">
    <source>
        <dbReference type="EMBL" id="GHM60027.1"/>
    </source>
</evidence>
<evidence type="ECO:0000256" key="1">
    <source>
        <dbReference type="SAM" id="MobiDB-lite"/>
    </source>
</evidence>
<dbReference type="EMBL" id="BNGU01000059">
    <property type="protein sequence ID" value="GHM60027.1"/>
    <property type="molecule type" value="Genomic_DNA"/>
</dbReference>
<evidence type="ECO:0000313" key="4">
    <source>
        <dbReference type="Proteomes" id="UP000637906"/>
    </source>
</evidence>
<name>A0A8J3MQX8_9RICK</name>
<feature type="transmembrane region" description="Helical" evidence="2">
    <location>
        <begin position="261"/>
        <end position="281"/>
    </location>
</feature>
<sequence length="349" mass="38984">MNTVTLVTKNSQPIKIEFYDTSGDSEDCLLNALFGDISEGSAITIKDKERTKKMREEIREFLKSGYGELLKKNKLIKDTIIGQFYESLYYDLDEGEQIVDKVKDGEQLSVNLIPIIMFLGGIEKVTLYISHNRDVLNAVENVSKEEYELPDLVYDQVTQTKQSWGDLNVKEHIIFLYLSHYYRAKAINTPEQVFTDRNSVWFTSDNNQNGENATSGDNAVQVNSGGNINYNQSGEDKKALAGFKLFNNQASQTKPKNNSKFYVGSGIAISLFLGLSIAYLVWVTALISVNTVAVFFAAAIVSVLVGYGIGKLCEKVSEEKDNELVPEYVKGGEAAISQCDKHELIMNII</sequence>
<dbReference type="Proteomes" id="UP000637906">
    <property type="component" value="Unassembled WGS sequence"/>
</dbReference>
<evidence type="ECO:0000256" key="2">
    <source>
        <dbReference type="SAM" id="Phobius"/>
    </source>
</evidence>
<comment type="caution">
    <text evidence="3">The sequence shown here is derived from an EMBL/GenBank/DDBJ whole genome shotgun (WGS) entry which is preliminary data.</text>
</comment>
<accession>A0A8J3MQX8</accession>
<organism evidence="3 4">
    <name type="scientific">Candidatus Mesenet longicola</name>
    <dbReference type="NCBI Taxonomy" id="1892558"/>
    <lineage>
        <taxon>Bacteria</taxon>
        <taxon>Pseudomonadati</taxon>
        <taxon>Pseudomonadota</taxon>
        <taxon>Alphaproteobacteria</taxon>
        <taxon>Rickettsiales</taxon>
        <taxon>Anaplasmataceae</taxon>
        <taxon>Candidatus Mesenet</taxon>
    </lineage>
</organism>
<keyword evidence="4" id="KW-1185">Reference proteome</keyword>